<accession>A0A1B0ZRD4</accession>
<gene>
    <name evidence="1" type="ORF">JL2886_01825</name>
</gene>
<keyword evidence="2" id="KW-1185">Reference proteome</keyword>
<dbReference type="AlphaFoldDB" id="A0A1B0ZRD4"/>
<organism evidence="1 2">
    <name type="scientific">Phaeobacter gallaeciensis</name>
    <dbReference type="NCBI Taxonomy" id="60890"/>
    <lineage>
        <taxon>Bacteria</taxon>
        <taxon>Pseudomonadati</taxon>
        <taxon>Pseudomonadota</taxon>
        <taxon>Alphaproteobacteria</taxon>
        <taxon>Rhodobacterales</taxon>
        <taxon>Roseobacteraceae</taxon>
        <taxon>Phaeobacter</taxon>
    </lineage>
</organism>
<dbReference type="Proteomes" id="UP000092565">
    <property type="component" value="Chromosome"/>
</dbReference>
<reference evidence="1 2" key="1">
    <citation type="submission" date="2016-04" db="EMBL/GenBank/DDBJ databases">
        <authorList>
            <person name="Evans L.H."/>
            <person name="Alamgir A."/>
            <person name="Owens N."/>
            <person name="Weber N.D."/>
            <person name="Virtaneva K."/>
            <person name="Barbian K."/>
            <person name="Babar A."/>
            <person name="Rosenke K."/>
        </authorList>
    </citation>
    <scope>NUCLEOTIDE SEQUENCE [LARGE SCALE GENOMIC DNA]</scope>
    <source>
        <strain evidence="1 2">JL2886</strain>
    </source>
</reference>
<evidence type="ECO:0000313" key="1">
    <source>
        <dbReference type="EMBL" id="ANP36733.1"/>
    </source>
</evidence>
<protein>
    <submittedName>
        <fullName evidence="1">Uncharacterized protein</fullName>
    </submittedName>
</protein>
<proteinExistence type="predicted"/>
<sequence>MEHTVRTYWESFCFPPFEGLDCETVAELEQVFCGQLAALL</sequence>
<evidence type="ECO:0000313" key="2">
    <source>
        <dbReference type="Proteomes" id="UP000092565"/>
    </source>
</evidence>
<dbReference type="EMBL" id="CP015124">
    <property type="protein sequence ID" value="ANP36733.1"/>
    <property type="molecule type" value="Genomic_DNA"/>
</dbReference>
<name>A0A1B0ZRD4_9RHOB</name>